<sequence>MDSALAPYRGQIGWPRLIHGRPTIVHRRYKPGDFPVAEHAHAHAHTIKLPVWHREQDLELAEQYVRAAVKISDHHKELQ</sequence>
<evidence type="ECO:0000313" key="1">
    <source>
        <dbReference type="EMBL" id="XDQ83236.1"/>
    </source>
</evidence>
<proteinExistence type="predicted"/>
<name>A0AB39TVH9_9ACTN</name>
<gene>
    <name evidence="1" type="ORF">AB2U05_34390</name>
</gene>
<dbReference type="RefSeq" id="WP_369185406.1">
    <property type="nucleotide sequence ID" value="NZ_CP163445.1"/>
</dbReference>
<accession>A0AB39TVH9</accession>
<dbReference type="EMBL" id="CP163445">
    <property type="protein sequence ID" value="XDQ83236.1"/>
    <property type="molecule type" value="Genomic_DNA"/>
</dbReference>
<reference evidence="1" key="1">
    <citation type="submission" date="2024-07" db="EMBL/GenBank/DDBJ databases">
        <authorList>
            <person name="Yu S.T."/>
        </authorList>
    </citation>
    <scope>NUCLEOTIDE SEQUENCE</scope>
    <source>
        <strain evidence="1">Y1</strain>
    </source>
</reference>
<dbReference type="AlphaFoldDB" id="A0AB39TVH9"/>
<protein>
    <submittedName>
        <fullName evidence="1">Uncharacterized protein</fullName>
    </submittedName>
</protein>
<organism evidence="1">
    <name type="scientific">Streptomyces sp. Y1</name>
    <dbReference type="NCBI Taxonomy" id="3238634"/>
    <lineage>
        <taxon>Bacteria</taxon>
        <taxon>Bacillati</taxon>
        <taxon>Actinomycetota</taxon>
        <taxon>Actinomycetes</taxon>
        <taxon>Kitasatosporales</taxon>
        <taxon>Streptomycetaceae</taxon>
        <taxon>Streptomyces</taxon>
    </lineage>
</organism>